<evidence type="ECO:0000256" key="2">
    <source>
        <dbReference type="PROSITE-ProRule" id="PRU00703"/>
    </source>
</evidence>
<keyword evidence="1 2" id="KW-0129">CBS domain</keyword>
<dbReference type="CDD" id="cd05401">
    <property type="entry name" value="NT_GlnE_GlnD_like"/>
    <property type="match status" value="1"/>
</dbReference>
<dbReference type="SUPFAM" id="SSF54631">
    <property type="entry name" value="CBS-domain pair"/>
    <property type="match status" value="1"/>
</dbReference>
<sequence>MSTEQESIDVGQVEAMLRQEGQRRAAGNTQAFLARHAPFNKMAPAALQLFAEKAHIAFYPAGSLIVGPDSGNVRFFYLIESGKVQARQAGEVTVTEYSILSLGAGESFPIGAVTAGRPSTNIYTAVEDTFCYHLPAEDYLRLMASSPEFNLFCTQYIASLLDQSRRQLQAQFAQKASEQQTLNSPLAGIGARNPAAVQPQTPLRQALESMSQLGIGSMVVTDAELKPVGIFTRSDLLDRVVLAGLSLDAPISEAMSATPFMLDEHATAYDAMLAMATHGIRHVLVTDHLGRLSGVVSERDLFALQRVGLRQIRQAIESAPDVAALKASAADVRQLSFNMLAQGIGAEQLTQFISALNDALTRRVIQLNLERHDFAGIDWAWLAFGSEGRDEQTFSTDQDNGIVYLVPDGGDQEALKQRFLAFALDTNKDLDQVGFPLCKGNIMASNPQWCLTLDEWRAQFSKWIRTPEPVALLNATIFFDFRPLHGKSELADSMRRHLLSQASATPVFLQAMARNALEVGPPLGKIRDFVTDLEADHPGKIDLKKYGSRIFVDVARIYALAAGVHGTNTIQRLRLSAQKMNIRGEEINAVLDGLNFIQLLRLQHQYLEGEPGRQGDNLIDPEKLNELDRRILKESFRQARKIQSRLKLDYQVNN</sequence>
<feature type="domain" description="CBS" evidence="4">
    <location>
        <begin position="190"/>
        <end position="247"/>
    </location>
</feature>
<proteinExistence type="predicted"/>
<dbReference type="CDD" id="cd00038">
    <property type="entry name" value="CAP_ED"/>
    <property type="match status" value="1"/>
</dbReference>
<organism evidence="5 6">
    <name type="scientific">Azonexus fungiphilus</name>
    <dbReference type="NCBI Taxonomy" id="146940"/>
    <lineage>
        <taxon>Bacteria</taxon>
        <taxon>Pseudomonadati</taxon>
        <taxon>Pseudomonadota</taxon>
        <taxon>Betaproteobacteria</taxon>
        <taxon>Rhodocyclales</taxon>
        <taxon>Azonexaceae</taxon>
        <taxon>Azonexus</taxon>
    </lineage>
</organism>
<evidence type="ECO:0000313" key="6">
    <source>
        <dbReference type="Proteomes" id="UP000270626"/>
    </source>
</evidence>
<dbReference type="SMART" id="SM00116">
    <property type="entry name" value="CBS"/>
    <property type="match status" value="2"/>
</dbReference>
<dbReference type="PROSITE" id="PS51371">
    <property type="entry name" value="CBS"/>
    <property type="match status" value="2"/>
</dbReference>
<dbReference type="InterPro" id="IPR018490">
    <property type="entry name" value="cNMP-bd_dom_sf"/>
</dbReference>
<dbReference type="InterPro" id="IPR000595">
    <property type="entry name" value="cNMP-bd_dom"/>
</dbReference>
<dbReference type="Pfam" id="PF10335">
    <property type="entry name" value="DUF294_C"/>
    <property type="match status" value="1"/>
</dbReference>
<protein>
    <submittedName>
        <fullName evidence="5">CBS domain-containing protein</fullName>
    </submittedName>
</protein>
<dbReference type="InterPro" id="IPR014710">
    <property type="entry name" value="RmlC-like_jellyroll"/>
</dbReference>
<dbReference type="Gene3D" id="2.60.120.10">
    <property type="entry name" value="Jelly Rolls"/>
    <property type="match status" value="1"/>
</dbReference>
<accession>A0A495VQE1</accession>
<evidence type="ECO:0000256" key="1">
    <source>
        <dbReference type="ARBA" id="ARBA00023122"/>
    </source>
</evidence>
<dbReference type="PANTHER" id="PTHR43080:SF2">
    <property type="entry name" value="CBS DOMAIN-CONTAINING PROTEIN"/>
    <property type="match status" value="1"/>
</dbReference>
<dbReference type="Proteomes" id="UP000270626">
    <property type="component" value="Unassembled WGS sequence"/>
</dbReference>
<dbReference type="Gene3D" id="3.10.580.10">
    <property type="entry name" value="CBS-domain"/>
    <property type="match status" value="1"/>
</dbReference>
<name>A0A495VQE1_9RHOO</name>
<dbReference type="InterPro" id="IPR018821">
    <property type="entry name" value="DUF294_put_nucleoTrafse_sb-bd"/>
</dbReference>
<dbReference type="GO" id="GO:0008773">
    <property type="term" value="F:[protein-PII] uridylyltransferase activity"/>
    <property type="evidence" value="ECO:0007669"/>
    <property type="project" value="InterPro"/>
</dbReference>
<dbReference type="InterPro" id="IPR005105">
    <property type="entry name" value="GlnD_Uridyltrans_N"/>
</dbReference>
<keyword evidence="6" id="KW-1185">Reference proteome</keyword>
<dbReference type="Pfam" id="PF03445">
    <property type="entry name" value="DUF294"/>
    <property type="match status" value="1"/>
</dbReference>
<dbReference type="AlphaFoldDB" id="A0A495VQE1"/>
<feature type="domain" description="Cyclic nucleotide-binding" evidence="3">
    <location>
        <begin position="76"/>
        <end position="148"/>
    </location>
</feature>
<comment type="caution">
    <text evidence="5">The sequence shown here is derived from an EMBL/GenBank/DDBJ whole genome shotgun (WGS) entry which is preliminary data.</text>
</comment>
<dbReference type="PANTHER" id="PTHR43080">
    <property type="entry name" value="CBS DOMAIN-CONTAINING PROTEIN CBSX3, MITOCHONDRIAL"/>
    <property type="match status" value="1"/>
</dbReference>
<gene>
    <name evidence="5" type="ORF">DFR40_2762</name>
</gene>
<evidence type="ECO:0000259" key="4">
    <source>
        <dbReference type="PROSITE" id="PS51371"/>
    </source>
</evidence>
<evidence type="ECO:0000313" key="5">
    <source>
        <dbReference type="EMBL" id="RKT50827.1"/>
    </source>
</evidence>
<dbReference type="InterPro" id="IPR051257">
    <property type="entry name" value="Diverse_CBS-Domain"/>
</dbReference>
<dbReference type="SUPFAM" id="SSF51206">
    <property type="entry name" value="cAMP-binding domain-like"/>
    <property type="match status" value="1"/>
</dbReference>
<dbReference type="InterPro" id="IPR046342">
    <property type="entry name" value="CBS_dom_sf"/>
</dbReference>
<dbReference type="InterPro" id="IPR000644">
    <property type="entry name" value="CBS_dom"/>
</dbReference>
<feature type="domain" description="CBS" evidence="4">
    <location>
        <begin position="255"/>
        <end position="312"/>
    </location>
</feature>
<dbReference type="PROSITE" id="PS50042">
    <property type="entry name" value="CNMP_BINDING_3"/>
    <property type="match status" value="1"/>
</dbReference>
<evidence type="ECO:0000259" key="3">
    <source>
        <dbReference type="PROSITE" id="PS50042"/>
    </source>
</evidence>
<dbReference type="EMBL" id="RBXP01000017">
    <property type="protein sequence ID" value="RKT50827.1"/>
    <property type="molecule type" value="Genomic_DNA"/>
</dbReference>
<dbReference type="Pfam" id="PF00571">
    <property type="entry name" value="CBS"/>
    <property type="match status" value="2"/>
</dbReference>
<reference evidence="5 6" key="1">
    <citation type="submission" date="2018-10" db="EMBL/GenBank/DDBJ databases">
        <title>Genomic Encyclopedia of Type Strains, Phase IV (KMG-IV): sequencing the most valuable type-strain genomes for metagenomic binning, comparative biology and taxonomic classification.</title>
        <authorList>
            <person name="Goeker M."/>
        </authorList>
    </citation>
    <scope>NUCLEOTIDE SEQUENCE [LARGE SCALE GENOMIC DNA]</scope>
    <source>
        <strain evidence="5 6">DSM 23841</strain>
    </source>
</reference>